<dbReference type="EMBL" id="HACG01032878">
    <property type="protein sequence ID" value="CEK79743.1"/>
    <property type="molecule type" value="Transcribed_RNA"/>
</dbReference>
<dbReference type="GO" id="GO:0001669">
    <property type="term" value="C:acrosomal vesicle"/>
    <property type="evidence" value="ECO:0007669"/>
    <property type="project" value="TreeGrafter"/>
</dbReference>
<comment type="subcellular location">
    <subcellularLocation>
        <location evidence="1">Cell projection</location>
        <location evidence="1">Cilium</location>
    </subcellularLocation>
    <subcellularLocation>
        <location evidence="2">Cytoplasm</location>
        <location evidence="2">Cytoskeleton</location>
    </subcellularLocation>
</comment>
<evidence type="ECO:0000313" key="8">
    <source>
        <dbReference type="EMBL" id="CEK79743.1"/>
    </source>
</evidence>
<evidence type="ECO:0000256" key="4">
    <source>
        <dbReference type="ARBA" id="ARBA00023212"/>
    </source>
</evidence>
<dbReference type="GO" id="GO:0005879">
    <property type="term" value="C:axonemal microtubule"/>
    <property type="evidence" value="ECO:0007669"/>
    <property type="project" value="TreeGrafter"/>
</dbReference>
<keyword evidence="5" id="KW-0966">Cell projection</keyword>
<gene>
    <name evidence="8" type="primary">ORF117154</name>
    <name evidence="7" type="synonym">ORF117150</name>
</gene>
<proteinExistence type="predicted"/>
<dbReference type="PANTHER" id="PTHR21490:SF0">
    <property type="entry name" value="ENKURIN"/>
    <property type="match status" value="1"/>
</dbReference>
<keyword evidence="3" id="KW-0963">Cytoplasm</keyword>
<keyword evidence="4" id="KW-0206">Cytoskeleton</keyword>
<dbReference type="PROSITE" id="PS51665">
    <property type="entry name" value="ENKURIN"/>
    <property type="match status" value="1"/>
</dbReference>
<organism evidence="8">
    <name type="scientific">Arion vulgaris</name>
    <dbReference type="NCBI Taxonomy" id="1028688"/>
    <lineage>
        <taxon>Eukaryota</taxon>
        <taxon>Metazoa</taxon>
        <taxon>Spiralia</taxon>
        <taxon>Lophotrochozoa</taxon>
        <taxon>Mollusca</taxon>
        <taxon>Gastropoda</taxon>
        <taxon>Heterobranchia</taxon>
        <taxon>Euthyneura</taxon>
        <taxon>Panpulmonata</taxon>
        <taxon>Eupulmonata</taxon>
        <taxon>Stylommatophora</taxon>
        <taxon>Helicina</taxon>
        <taxon>Arionoidea</taxon>
        <taxon>Arionidae</taxon>
        <taxon>Arion</taxon>
    </lineage>
</organism>
<name>A0A0B7AG22_9EUPU</name>
<evidence type="ECO:0000256" key="1">
    <source>
        <dbReference type="ARBA" id="ARBA00004138"/>
    </source>
</evidence>
<reference evidence="8" key="1">
    <citation type="submission" date="2014-12" db="EMBL/GenBank/DDBJ databases">
        <title>Insight into the proteome of Arion vulgaris.</title>
        <authorList>
            <person name="Aradska J."/>
            <person name="Bulat T."/>
            <person name="Smidak R."/>
            <person name="Sarate P."/>
            <person name="Gangsoo J."/>
            <person name="Sialana F."/>
            <person name="Bilban M."/>
            <person name="Lubec G."/>
        </authorList>
    </citation>
    <scope>NUCLEOTIDE SEQUENCE</scope>
    <source>
        <tissue evidence="8">Skin</tissue>
    </source>
</reference>
<dbReference type="Pfam" id="PF13864">
    <property type="entry name" value="Enkurin"/>
    <property type="match status" value="1"/>
</dbReference>
<dbReference type="InterPro" id="IPR052102">
    <property type="entry name" value="Enkurin_domain-protein"/>
</dbReference>
<evidence type="ECO:0000313" key="7">
    <source>
        <dbReference type="EMBL" id="CEK79739.1"/>
    </source>
</evidence>
<sequence>MMDSFNDHSIYNLLSVDESKEIKPKRYISRYQQIVKAEFASNQGRNKTLGPAKFLRPHPEFYMNKHVKDPRFPKRESFRYLDDDRKKPPVPKKTDIPLMGLKTTRNLICVNTVKNITSFPKIPTKRLVDTCHGDTFNLITSGHEPVYVHKKDFGEVPKYLTRRNEEMMRAQDEYDHYVAECFRKGDLRQLTVEEHKAIVDGLKTNWEDIQEQYNSLPVVTDTLGKKYRRERMEGVMKQLEIDIDMLEKHRVAYIGK</sequence>
<evidence type="ECO:0000259" key="6">
    <source>
        <dbReference type="PROSITE" id="PS51665"/>
    </source>
</evidence>
<accession>A0A0B7AG22</accession>
<feature type="domain" description="Enkurin" evidence="6">
    <location>
        <begin position="162"/>
        <end position="254"/>
    </location>
</feature>
<dbReference type="InterPro" id="IPR027012">
    <property type="entry name" value="Enkurin_dom"/>
</dbReference>
<evidence type="ECO:0000256" key="5">
    <source>
        <dbReference type="ARBA" id="ARBA00023273"/>
    </source>
</evidence>
<dbReference type="GO" id="GO:0005516">
    <property type="term" value="F:calmodulin binding"/>
    <property type="evidence" value="ECO:0007669"/>
    <property type="project" value="TreeGrafter"/>
</dbReference>
<dbReference type="PANTHER" id="PTHR21490">
    <property type="entry name" value="ENKURIN-RELATED"/>
    <property type="match status" value="1"/>
</dbReference>
<dbReference type="AlphaFoldDB" id="A0A0B7AG22"/>
<protein>
    <recommendedName>
        <fullName evidence="6">Enkurin domain-containing protein</fullName>
    </recommendedName>
</protein>
<evidence type="ECO:0000256" key="2">
    <source>
        <dbReference type="ARBA" id="ARBA00004245"/>
    </source>
</evidence>
<evidence type="ECO:0000256" key="3">
    <source>
        <dbReference type="ARBA" id="ARBA00022490"/>
    </source>
</evidence>
<dbReference type="EMBL" id="HACG01032874">
    <property type="protein sequence ID" value="CEK79739.1"/>
    <property type="molecule type" value="Transcribed_RNA"/>
</dbReference>